<organism evidence="2 3">
    <name type="scientific">Thermomicrobium roseum (strain ATCC 27502 / DSM 5159 / P-2)</name>
    <dbReference type="NCBI Taxonomy" id="309801"/>
    <lineage>
        <taxon>Bacteria</taxon>
        <taxon>Pseudomonadati</taxon>
        <taxon>Thermomicrobiota</taxon>
        <taxon>Thermomicrobia</taxon>
        <taxon>Thermomicrobiales</taxon>
        <taxon>Thermomicrobiaceae</taxon>
        <taxon>Thermomicrobium</taxon>
    </lineage>
</organism>
<sequence length="89" mass="9730">MISLRFRSSAFRKAMPNRHSPEAQAGEREKDYHVRSIVQAGADERVAFGRVRDQHCARIAVCQPVLRAQHPHAGARADGGAASPSRAAK</sequence>
<keyword evidence="2" id="KW-0614">Plasmid</keyword>
<feature type="region of interest" description="Disordered" evidence="1">
    <location>
        <begin position="70"/>
        <end position="89"/>
    </location>
</feature>
<dbReference type="KEGG" id="tro:trd_A0189"/>
<evidence type="ECO:0000256" key="1">
    <source>
        <dbReference type="SAM" id="MobiDB-lite"/>
    </source>
</evidence>
<feature type="region of interest" description="Disordered" evidence="1">
    <location>
        <begin position="1"/>
        <end position="31"/>
    </location>
</feature>
<evidence type="ECO:0000313" key="2">
    <source>
        <dbReference type="EMBL" id="ACM07273.1"/>
    </source>
</evidence>
<reference evidence="2 3" key="1">
    <citation type="journal article" date="2009" name="PLoS ONE">
        <title>Complete genome sequence of the aerobic CO-oxidizing thermophile Thermomicrobium roseum.</title>
        <authorList>
            <person name="Wu D."/>
            <person name="Raymond J."/>
            <person name="Wu M."/>
            <person name="Chatterji S."/>
            <person name="Ren Q."/>
            <person name="Graham J.E."/>
            <person name="Bryant D.A."/>
            <person name="Robb F."/>
            <person name="Colman A."/>
            <person name="Tallon L.J."/>
            <person name="Badger J.H."/>
            <person name="Madupu R."/>
            <person name="Ward N.L."/>
            <person name="Eisen J.A."/>
        </authorList>
    </citation>
    <scope>NUCLEOTIDE SEQUENCE [LARGE SCALE GENOMIC DNA]</scope>
    <source>
        <strain evidence="3">ATCC 27502 / DSM 5159 / P-2</strain>
        <plasmid evidence="2">unnamed</plasmid>
    </source>
</reference>
<dbReference type="AlphaFoldDB" id="B9L325"/>
<gene>
    <name evidence="2" type="ordered locus">trd_A0189</name>
</gene>
<protein>
    <submittedName>
        <fullName evidence="2">Uncharacterized protein</fullName>
    </submittedName>
</protein>
<dbReference type="Proteomes" id="UP000000447">
    <property type="component" value="Plasmid unnamed"/>
</dbReference>
<dbReference type="HOGENOM" id="CLU_2453645_0_0_0"/>
<geneLocation type="plasmid" evidence="3">
    <name>Tros</name>
</geneLocation>
<keyword evidence="3" id="KW-1185">Reference proteome</keyword>
<evidence type="ECO:0000313" key="3">
    <source>
        <dbReference type="Proteomes" id="UP000000447"/>
    </source>
</evidence>
<feature type="compositionally biased region" description="Basic and acidic residues" evidence="1">
    <location>
        <begin position="19"/>
        <end position="31"/>
    </location>
</feature>
<proteinExistence type="predicted"/>
<name>B9L325_THERP</name>
<accession>B9L325</accession>
<dbReference type="EMBL" id="CP001276">
    <property type="protein sequence ID" value="ACM07273.1"/>
    <property type="molecule type" value="Genomic_DNA"/>
</dbReference>